<keyword evidence="8" id="KW-1185">Reference proteome</keyword>
<dbReference type="PROSITE" id="PS50045">
    <property type="entry name" value="SIGMA54_INTERACT_4"/>
    <property type="match status" value="1"/>
</dbReference>
<dbReference type="PROSITE" id="PS00676">
    <property type="entry name" value="SIGMA54_INTERACT_2"/>
    <property type="match status" value="1"/>
</dbReference>
<keyword evidence="1" id="KW-0547">Nucleotide-binding</keyword>
<dbReference type="InterPro" id="IPR003593">
    <property type="entry name" value="AAA+_ATPase"/>
</dbReference>
<protein>
    <submittedName>
        <fullName evidence="7">Sigma 54-interacting transcriptional regulator</fullName>
    </submittedName>
</protein>
<dbReference type="InterPro" id="IPR002078">
    <property type="entry name" value="Sigma_54_int"/>
</dbReference>
<keyword evidence="4" id="KW-0238">DNA-binding</keyword>
<evidence type="ECO:0000256" key="2">
    <source>
        <dbReference type="ARBA" id="ARBA00022840"/>
    </source>
</evidence>
<dbReference type="PROSITE" id="PS00675">
    <property type="entry name" value="SIGMA54_INTERACT_1"/>
    <property type="match status" value="1"/>
</dbReference>
<gene>
    <name evidence="7" type="ORF">KHM83_11010</name>
</gene>
<dbReference type="CDD" id="cd00009">
    <property type="entry name" value="AAA"/>
    <property type="match status" value="1"/>
</dbReference>
<organism evidence="7 8">
    <name type="scientific">Fusibacter paucivorans</name>
    <dbReference type="NCBI Taxonomy" id="76009"/>
    <lineage>
        <taxon>Bacteria</taxon>
        <taxon>Bacillati</taxon>
        <taxon>Bacillota</taxon>
        <taxon>Clostridia</taxon>
        <taxon>Eubacteriales</taxon>
        <taxon>Eubacteriales Family XII. Incertae Sedis</taxon>
        <taxon>Fusibacter</taxon>
    </lineage>
</organism>
<evidence type="ECO:0000259" key="6">
    <source>
        <dbReference type="PROSITE" id="PS50045"/>
    </source>
</evidence>
<dbReference type="InterPro" id="IPR025662">
    <property type="entry name" value="Sigma_54_int_dom_ATP-bd_1"/>
</dbReference>
<dbReference type="Gene3D" id="1.10.10.60">
    <property type="entry name" value="Homeodomain-like"/>
    <property type="match status" value="1"/>
</dbReference>
<dbReference type="Proteomes" id="UP000746471">
    <property type="component" value="Unassembled WGS sequence"/>
</dbReference>
<dbReference type="InterPro" id="IPR027417">
    <property type="entry name" value="P-loop_NTPase"/>
</dbReference>
<evidence type="ECO:0000256" key="5">
    <source>
        <dbReference type="ARBA" id="ARBA00023163"/>
    </source>
</evidence>
<dbReference type="Gene3D" id="3.40.50.300">
    <property type="entry name" value="P-loop containing nucleotide triphosphate hydrolases"/>
    <property type="match status" value="1"/>
</dbReference>
<sequence>MKVKKQKDDAYGKQMPFIDDEILDKIDEGIILLDQSLKIRAFNEKAKRITGILLSGEISHAAGCLEPGDFVFFMSNMLGEDDGELTPELLSRVGIDAKTLKQGDAIVGMGIFDGDVTKASFKQASATALLEQLVYQTDFMGHDVKMALDFYAKRMMITLDGQVFEQRYAKSYGHMVVLSGKDGALKFYQDKGYTIRREAIGDLLRGGRFGAKGIADDGSLNGRELASLFESEVLFEQLARMLALQATHRGEIQRQKLYLDLNFRPAFCVLERFFDRSDGICLMIKFRDLSEMQVLLSEHEAILEDMEALRTTARRVPDPAVLSKFEAMSGLGDAMIKVKFLADRAAQIKSNVLLTGESGTGKTLLARLIHDNSGVNGEFVEVNCAAIPSTLFESELFGYERGAFTGASDQGKKGFFEQAAGGTLFLDEIGEVPPEIQVKLLQALQSKRFYKIGASIPTRASARIITATNKQLYEAVKAHQFREDLFYRINVFPIEIPALRERREDLYGLTKQIMQKLSMQLEMPEKQLSAEVYSLLRSYAWPGNIRELENVLERAMAVCVDETIMPEHIILSHLSGKDGNAKSLKEQLMDYERQVILETLHKTKSHQEAMAVLGLAKSSFYERLRKFHLNG</sequence>
<evidence type="ECO:0000313" key="7">
    <source>
        <dbReference type="EMBL" id="MBS7527210.1"/>
    </source>
</evidence>
<evidence type="ECO:0000256" key="1">
    <source>
        <dbReference type="ARBA" id="ARBA00022741"/>
    </source>
</evidence>
<evidence type="ECO:0000256" key="4">
    <source>
        <dbReference type="ARBA" id="ARBA00023125"/>
    </source>
</evidence>
<keyword evidence="5" id="KW-0804">Transcription</keyword>
<dbReference type="InterPro" id="IPR058031">
    <property type="entry name" value="AAA_lid_NorR"/>
</dbReference>
<evidence type="ECO:0000256" key="3">
    <source>
        <dbReference type="ARBA" id="ARBA00023015"/>
    </source>
</evidence>
<evidence type="ECO:0000313" key="8">
    <source>
        <dbReference type="Proteomes" id="UP000746471"/>
    </source>
</evidence>
<dbReference type="InterPro" id="IPR025943">
    <property type="entry name" value="Sigma_54_int_dom_ATP-bd_2"/>
</dbReference>
<dbReference type="InterPro" id="IPR025944">
    <property type="entry name" value="Sigma_54_int_dom_CS"/>
</dbReference>
<dbReference type="SUPFAM" id="SSF46689">
    <property type="entry name" value="Homeodomain-like"/>
    <property type="match status" value="1"/>
</dbReference>
<dbReference type="PROSITE" id="PS00688">
    <property type="entry name" value="SIGMA54_INTERACT_3"/>
    <property type="match status" value="1"/>
</dbReference>
<comment type="caution">
    <text evidence="7">The sequence shown here is derived from an EMBL/GenBank/DDBJ whole genome shotgun (WGS) entry which is preliminary data.</text>
</comment>
<proteinExistence type="predicted"/>
<dbReference type="PANTHER" id="PTHR32071">
    <property type="entry name" value="TRANSCRIPTIONAL REGULATORY PROTEIN"/>
    <property type="match status" value="1"/>
</dbReference>
<dbReference type="SMART" id="SM00382">
    <property type="entry name" value="AAA"/>
    <property type="match status" value="1"/>
</dbReference>
<dbReference type="InterPro" id="IPR009057">
    <property type="entry name" value="Homeodomain-like_sf"/>
</dbReference>
<keyword evidence="2" id="KW-0067">ATP-binding</keyword>
<reference evidence="7 8" key="1">
    <citation type="submission" date="2021-05" db="EMBL/GenBank/DDBJ databases">
        <title>Fusibacter ferrireducens sp. nov., an anaerobic, sulfur- and Fe-reducing bacterium isolated from the mangrove sediment.</title>
        <authorList>
            <person name="Qiu D."/>
        </authorList>
    </citation>
    <scope>NUCLEOTIDE SEQUENCE [LARGE SCALE GENOMIC DNA]</scope>
    <source>
        <strain evidence="7 8">DSM 12116</strain>
    </source>
</reference>
<dbReference type="EMBL" id="JAHBCL010000017">
    <property type="protein sequence ID" value="MBS7527210.1"/>
    <property type="molecule type" value="Genomic_DNA"/>
</dbReference>
<dbReference type="SUPFAM" id="SSF52540">
    <property type="entry name" value="P-loop containing nucleoside triphosphate hydrolases"/>
    <property type="match status" value="1"/>
</dbReference>
<dbReference type="Pfam" id="PF00158">
    <property type="entry name" value="Sigma54_activat"/>
    <property type="match status" value="1"/>
</dbReference>
<accession>A0ABS5PPY8</accession>
<feature type="domain" description="Sigma-54 factor interaction" evidence="6">
    <location>
        <begin position="328"/>
        <end position="557"/>
    </location>
</feature>
<name>A0ABS5PPY8_9FIRM</name>
<dbReference type="Pfam" id="PF25601">
    <property type="entry name" value="AAA_lid_14"/>
    <property type="match status" value="1"/>
</dbReference>
<dbReference type="Gene3D" id="1.10.8.60">
    <property type="match status" value="1"/>
</dbReference>
<keyword evidence="3" id="KW-0805">Transcription regulation</keyword>
<dbReference type="RefSeq" id="WP_213237069.1">
    <property type="nucleotide sequence ID" value="NZ_JAHBCL010000017.1"/>
</dbReference>